<dbReference type="PANTHER" id="PTHR13274">
    <property type="entry name" value="MITOCHONDRIAL RIBOSOMAL PROTEIN S25"/>
    <property type="match status" value="1"/>
</dbReference>
<dbReference type="SMART" id="SM00916">
    <property type="entry name" value="L51_S25_CI-B8"/>
    <property type="match status" value="1"/>
</dbReference>
<gene>
    <name evidence="6" type="ORF">SCLCIDRAFT_1224696</name>
</gene>
<dbReference type="EMBL" id="KN822272">
    <property type="protein sequence ID" value="KIM51256.1"/>
    <property type="molecule type" value="Genomic_DNA"/>
</dbReference>
<keyword evidence="3" id="KW-0496">Mitochondrion</keyword>
<accession>A0A0C3D587</accession>
<dbReference type="GO" id="GO:1990904">
    <property type="term" value="C:ribonucleoprotein complex"/>
    <property type="evidence" value="ECO:0007669"/>
    <property type="project" value="UniProtKB-KW"/>
</dbReference>
<evidence type="ECO:0000256" key="2">
    <source>
        <dbReference type="ARBA" id="ARBA00022980"/>
    </source>
</evidence>
<dbReference type="GO" id="GO:0003735">
    <property type="term" value="F:structural constituent of ribosome"/>
    <property type="evidence" value="ECO:0007669"/>
    <property type="project" value="InterPro"/>
</dbReference>
<sequence length="185" mass="20266">MAKGPLPPSNLSKVVQQLTTGPRLTLNGLRRISLNLAVRNGHAGARHFVKEQLPRIRWANPLLDIHMINTPKKGEDELPVHPELLVEHENGVSKTIDMSKKWSTAIVKELMDLAGGDPWKSYKSAALTSGHPILPGEEKERLTGAVKGHKNPLPRMEQPLDLEAKVEEMLSAPDRAKTGAAAILP</sequence>
<comment type="subcellular location">
    <subcellularLocation>
        <location evidence="1">Mitochondrion</location>
    </subcellularLocation>
</comment>
<dbReference type="InterPro" id="IPR036249">
    <property type="entry name" value="Thioredoxin-like_sf"/>
</dbReference>
<dbReference type="GO" id="GO:0005739">
    <property type="term" value="C:mitochondrion"/>
    <property type="evidence" value="ECO:0007669"/>
    <property type="project" value="UniProtKB-SubCell"/>
</dbReference>
<keyword evidence="7" id="KW-1185">Reference proteome</keyword>
<keyword evidence="2" id="KW-0689">Ribosomal protein</keyword>
<reference evidence="7" key="2">
    <citation type="submission" date="2015-01" db="EMBL/GenBank/DDBJ databases">
        <title>Evolutionary Origins and Diversification of the Mycorrhizal Mutualists.</title>
        <authorList>
            <consortium name="DOE Joint Genome Institute"/>
            <consortium name="Mycorrhizal Genomics Consortium"/>
            <person name="Kohler A."/>
            <person name="Kuo A."/>
            <person name="Nagy L.G."/>
            <person name="Floudas D."/>
            <person name="Copeland A."/>
            <person name="Barry K.W."/>
            <person name="Cichocki N."/>
            <person name="Veneault-Fourrey C."/>
            <person name="LaButti K."/>
            <person name="Lindquist E.A."/>
            <person name="Lipzen A."/>
            <person name="Lundell T."/>
            <person name="Morin E."/>
            <person name="Murat C."/>
            <person name="Riley R."/>
            <person name="Ohm R."/>
            <person name="Sun H."/>
            <person name="Tunlid A."/>
            <person name="Henrissat B."/>
            <person name="Grigoriev I.V."/>
            <person name="Hibbett D.S."/>
            <person name="Martin F."/>
        </authorList>
    </citation>
    <scope>NUCLEOTIDE SEQUENCE [LARGE SCALE GENOMIC DNA]</scope>
    <source>
        <strain evidence="7">Foug A</strain>
    </source>
</reference>
<organism evidence="6 7">
    <name type="scientific">Scleroderma citrinum Foug A</name>
    <dbReference type="NCBI Taxonomy" id="1036808"/>
    <lineage>
        <taxon>Eukaryota</taxon>
        <taxon>Fungi</taxon>
        <taxon>Dikarya</taxon>
        <taxon>Basidiomycota</taxon>
        <taxon>Agaricomycotina</taxon>
        <taxon>Agaricomycetes</taxon>
        <taxon>Agaricomycetidae</taxon>
        <taxon>Boletales</taxon>
        <taxon>Sclerodermatineae</taxon>
        <taxon>Sclerodermataceae</taxon>
        <taxon>Scleroderma</taxon>
    </lineage>
</organism>
<evidence type="ECO:0000259" key="5">
    <source>
        <dbReference type="SMART" id="SM00916"/>
    </source>
</evidence>
<dbReference type="STRING" id="1036808.A0A0C3D587"/>
<feature type="domain" description="Ribosomal protein/NADH dehydrogenase" evidence="5">
    <location>
        <begin position="37"/>
        <end position="117"/>
    </location>
</feature>
<evidence type="ECO:0000256" key="1">
    <source>
        <dbReference type="ARBA" id="ARBA00004173"/>
    </source>
</evidence>
<evidence type="ECO:0000313" key="6">
    <source>
        <dbReference type="EMBL" id="KIM51256.1"/>
    </source>
</evidence>
<dbReference type="SUPFAM" id="SSF52833">
    <property type="entry name" value="Thioredoxin-like"/>
    <property type="match status" value="1"/>
</dbReference>
<dbReference type="HOGENOM" id="CLU_103441_1_0_1"/>
<dbReference type="InterPro" id="IPR040049">
    <property type="entry name" value="Ribosomal_mS25/mL61"/>
</dbReference>
<evidence type="ECO:0000256" key="3">
    <source>
        <dbReference type="ARBA" id="ARBA00023128"/>
    </source>
</evidence>
<dbReference type="GO" id="GO:0005840">
    <property type="term" value="C:ribosome"/>
    <property type="evidence" value="ECO:0007669"/>
    <property type="project" value="UniProtKB-KW"/>
</dbReference>
<dbReference type="OrthoDB" id="1696305at2759"/>
<evidence type="ECO:0000313" key="7">
    <source>
        <dbReference type="Proteomes" id="UP000053989"/>
    </source>
</evidence>
<proteinExistence type="predicted"/>
<evidence type="ECO:0000256" key="4">
    <source>
        <dbReference type="ARBA" id="ARBA00023274"/>
    </source>
</evidence>
<reference evidence="6 7" key="1">
    <citation type="submission" date="2014-04" db="EMBL/GenBank/DDBJ databases">
        <authorList>
            <consortium name="DOE Joint Genome Institute"/>
            <person name="Kuo A."/>
            <person name="Kohler A."/>
            <person name="Nagy L.G."/>
            <person name="Floudas D."/>
            <person name="Copeland A."/>
            <person name="Barry K.W."/>
            <person name="Cichocki N."/>
            <person name="Veneault-Fourrey C."/>
            <person name="LaButti K."/>
            <person name="Lindquist E.A."/>
            <person name="Lipzen A."/>
            <person name="Lundell T."/>
            <person name="Morin E."/>
            <person name="Murat C."/>
            <person name="Sun H."/>
            <person name="Tunlid A."/>
            <person name="Henrissat B."/>
            <person name="Grigoriev I.V."/>
            <person name="Hibbett D.S."/>
            <person name="Martin F."/>
            <person name="Nordberg H.P."/>
            <person name="Cantor M.N."/>
            <person name="Hua S.X."/>
        </authorList>
    </citation>
    <scope>NUCLEOTIDE SEQUENCE [LARGE SCALE GENOMIC DNA]</scope>
    <source>
        <strain evidence="6 7">Foug A</strain>
    </source>
</reference>
<dbReference type="AlphaFoldDB" id="A0A0C3D587"/>
<dbReference type="InParanoid" id="A0A0C3D587"/>
<keyword evidence="4" id="KW-0687">Ribonucleoprotein</keyword>
<dbReference type="InterPro" id="IPR007741">
    <property type="entry name" value="Ribosomal_mL43/mS25/NADH_DH"/>
</dbReference>
<dbReference type="Gene3D" id="3.40.30.10">
    <property type="entry name" value="Glutaredoxin"/>
    <property type="match status" value="1"/>
</dbReference>
<dbReference type="PANTHER" id="PTHR13274:SF2">
    <property type="entry name" value="SMALL RIBOSOMAL SUBUNIT PROTEIN MS25"/>
    <property type="match status" value="1"/>
</dbReference>
<protein>
    <recommendedName>
        <fullName evidence="5">Ribosomal protein/NADH dehydrogenase domain-containing protein</fullName>
    </recommendedName>
</protein>
<dbReference type="Proteomes" id="UP000053989">
    <property type="component" value="Unassembled WGS sequence"/>
</dbReference>
<name>A0A0C3D587_9AGAM</name>